<feature type="region of interest" description="Disordered" evidence="8">
    <location>
        <begin position="509"/>
        <end position="560"/>
    </location>
</feature>
<feature type="region of interest" description="Disordered" evidence="8">
    <location>
        <begin position="857"/>
        <end position="880"/>
    </location>
</feature>
<dbReference type="STRING" id="1306861.A0A4U6XFF0"/>
<evidence type="ECO:0000256" key="3">
    <source>
        <dbReference type="ARBA" id="ARBA00022833"/>
    </source>
</evidence>
<dbReference type="CDD" id="cd14653">
    <property type="entry name" value="ZIP_Gal4p-like"/>
    <property type="match status" value="1"/>
</dbReference>
<feature type="region of interest" description="Disordered" evidence="8">
    <location>
        <begin position="226"/>
        <end position="252"/>
    </location>
</feature>
<keyword evidence="5" id="KW-0238">DNA-binding</keyword>
<gene>
    <name evidence="10" type="primary">uaY</name>
    <name evidence="10" type="ORF">CTA1_6449</name>
</gene>
<proteinExistence type="predicted"/>
<dbReference type="Gene3D" id="4.10.240.10">
    <property type="entry name" value="Zn(2)-C6 fungal-type DNA-binding domain"/>
    <property type="match status" value="1"/>
</dbReference>
<sequence>MSWRFCVQGVNLRLYQRNPVLLPFLLIQLLNLAGEIDPVHPGRLVRAHHALVQVVHPLAEVVEAHEEVRLDGDQKVADVGGLGGVVRVRDVARKGRAGEDAGEDVHHDGQRRALGAAHGEHDALEGGGGVVGRAAVGVEGPVEGDLLAAPLGLVDLAPGGHRGGHVEDEGGVLAGGAAGDGRDAHEPGAAAPDRQGGARVGEDEAHHAGVEGLLDEPGAHAEVVGARHAGHADAEGPGRLDGGGHAEARRDEAEAVAAVDVGDDGGDLPEGGLGGGVEDAPAHALHVRGDAVHAVGVDAAEVGGDEAAGDDGGVVGGHAVALEYVLDEAAGLGGRDGDLCGFVGHTRNDGRCRQSPPRSPAAPEKPPVEAGLFAVPAEEDPCKWPAGGNGDGAGDTRGTRGKLMEKRQTQCDGQLPACNNCKKAGVACTDGESVRLRDLPRAQIANLKERIRWLEGVVRERCPDVDLGQGPAGHLNMHVDGDEPLVSGSVIEASSERPDDDDTLAVTEHNAQSARGQSSLASPDGQRVPSPPPPPPPPQQQQQPIVRSPDPRLADPAAGSTLSHEIGLVSLGSSQDPKYIGPSSGYFLARIMLTGNRNRDDRTASAWSSRPPQPVSSIPAALVEAMHGPMPLPTREQATLLAESYFDVVNCQFPILHQPTFMALLRQVYEGGGGGGGGVDVDVDVDMGADPDMDPDPDMDADPDRGRAAGVFQVFMVLALGSTVLSRRTRVRLPAESYCLSAMRHLDRVSVDGSIPGLQCLLLLTVFTMHSPNVRLNVWYLNYQCIAAVLDLGLQRDISADAAGISLLEQEMRTRIFWVVFSLDRTIATMMGRPIGLRDEACDLRLPQDIDDVSLQSSFSQQQQQQHKKQQQTSDGASESPGRMAFSIHLFRLAKLNSEFKYVANSVVRDTPRYAYPAVIDIDEWQQGMLRQLDEWQSGIPGGGSSSSSSSSSSDYYYIRTVCRIRCHGLRMLVLRPSPAIPNPSPAALRMCYAAAREVLSLLDQLYRRDLLVHTWNTCHSAVLGLITMLYCIKMVPDIAGRETVSPDALQSDFGAGLGVLAAAGEHWSGAKRCRDILDDMVRATVRWIRDLANQPSGAEVEVEVEVQVQVPGQRRSSRLVEESAGVRMMSSPYGDTAGLNGASEARIGFSDSERMSHPAAMAPVAAAAVGPSSYLPQDPFEAFLASASFGEQLPMGDAANLDGIMRGLFDDFIPTYPDFG</sequence>
<dbReference type="GO" id="GO:0005634">
    <property type="term" value="C:nucleus"/>
    <property type="evidence" value="ECO:0007669"/>
    <property type="project" value="UniProtKB-SubCell"/>
</dbReference>
<dbReference type="Pfam" id="PF04082">
    <property type="entry name" value="Fungal_trans"/>
    <property type="match status" value="1"/>
</dbReference>
<reference evidence="10 11" key="1">
    <citation type="journal article" date="2019" name="PLoS ONE">
        <title>Comparative genome analysis indicates high evolutionary potential of pathogenicity genes in Colletotrichum tanaceti.</title>
        <authorList>
            <person name="Lelwala R.V."/>
            <person name="Korhonen P.K."/>
            <person name="Young N.D."/>
            <person name="Scott J.B."/>
            <person name="Ades P.A."/>
            <person name="Gasser R.B."/>
            <person name="Taylor P.W.J."/>
        </authorList>
    </citation>
    <scope>NUCLEOTIDE SEQUENCE [LARGE SCALE GENOMIC DNA]</scope>
    <source>
        <strain evidence="10">BRIP57314</strain>
    </source>
</reference>
<feature type="compositionally biased region" description="Pro residues" evidence="8">
    <location>
        <begin position="529"/>
        <end position="539"/>
    </location>
</feature>
<dbReference type="CDD" id="cd12148">
    <property type="entry name" value="fungal_TF_MHR"/>
    <property type="match status" value="1"/>
</dbReference>
<comment type="subcellular location">
    <subcellularLocation>
        <location evidence="1">Nucleus</location>
    </subcellularLocation>
</comment>
<dbReference type="GO" id="GO:0000981">
    <property type="term" value="F:DNA-binding transcription factor activity, RNA polymerase II-specific"/>
    <property type="evidence" value="ECO:0007669"/>
    <property type="project" value="InterPro"/>
</dbReference>
<keyword evidence="2" id="KW-0479">Metal-binding</keyword>
<evidence type="ECO:0000313" key="11">
    <source>
        <dbReference type="Proteomes" id="UP000310108"/>
    </source>
</evidence>
<keyword evidence="11" id="KW-1185">Reference proteome</keyword>
<keyword evidence="6" id="KW-0804">Transcription</keyword>
<dbReference type="AlphaFoldDB" id="A0A4U6XFF0"/>
<dbReference type="GO" id="GO:0006351">
    <property type="term" value="P:DNA-templated transcription"/>
    <property type="evidence" value="ECO:0007669"/>
    <property type="project" value="InterPro"/>
</dbReference>
<evidence type="ECO:0000256" key="8">
    <source>
        <dbReference type="SAM" id="MobiDB-lite"/>
    </source>
</evidence>
<feature type="region of interest" description="Disordered" evidence="8">
    <location>
        <begin position="160"/>
        <end position="204"/>
    </location>
</feature>
<dbReference type="CDD" id="cd00067">
    <property type="entry name" value="GAL4"/>
    <property type="match status" value="1"/>
</dbReference>
<feature type="domain" description="Xylanolytic transcriptional activator regulatory" evidence="9">
    <location>
        <begin position="778"/>
        <end position="853"/>
    </location>
</feature>
<dbReference type="InterPro" id="IPR001138">
    <property type="entry name" value="Zn2Cys6_DnaBD"/>
</dbReference>
<dbReference type="InterPro" id="IPR007219">
    <property type="entry name" value="XnlR_reg_dom"/>
</dbReference>
<protein>
    <submittedName>
        <fullName evidence="10">Positive regulator of purine utilization</fullName>
    </submittedName>
</protein>
<evidence type="ECO:0000256" key="4">
    <source>
        <dbReference type="ARBA" id="ARBA00023015"/>
    </source>
</evidence>
<keyword evidence="3" id="KW-0862">Zinc</keyword>
<keyword evidence="7" id="KW-0539">Nucleus</keyword>
<accession>A0A4U6XFF0</accession>
<dbReference type="SMART" id="SM00906">
    <property type="entry name" value="Fungal_trans"/>
    <property type="match status" value="1"/>
</dbReference>
<dbReference type="PANTHER" id="PTHR47782">
    <property type="entry name" value="ZN(II)2CYS6 TRANSCRIPTION FACTOR (EUROFUNG)-RELATED"/>
    <property type="match status" value="1"/>
</dbReference>
<comment type="caution">
    <text evidence="10">The sequence shown here is derived from an EMBL/GenBank/DDBJ whole genome shotgun (WGS) entry which is preliminary data.</text>
</comment>
<evidence type="ECO:0000313" key="10">
    <source>
        <dbReference type="EMBL" id="TKW54264.1"/>
    </source>
</evidence>
<organism evidence="10 11">
    <name type="scientific">Colletotrichum tanaceti</name>
    <dbReference type="NCBI Taxonomy" id="1306861"/>
    <lineage>
        <taxon>Eukaryota</taxon>
        <taxon>Fungi</taxon>
        <taxon>Dikarya</taxon>
        <taxon>Ascomycota</taxon>
        <taxon>Pezizomycotina</taxon>
        <taxon>Sordariomycetes</taxon>
        <taxon>Hypocreomycetidae</taxon>
        <taxon>Glomerellales</taxon>
        <taxon>Glomerellaceae</taxon>
        <taxon>Colletotrichum</taxon>
        <taxon>Colletotrichum destructivum species complex</taxon>
    </lineage>
</organism>
<dbReference type="EMBL" id="PJEX01000145">
    <property type="protein sequence ID" value="TKW54264.1"/>
    <property type="molecule type" value="Genomic_DNA"/>
</dbReference>
<feature type="region of interest" description="Disordered" evidence="8">
    <location>
        <begin position="347"/>
        <end position="367"/>
    </location>
</feature>
<dbReference type="Proteomes" id="UP000310108">
    <property type="component" value="Unassembled WGS sequence"/>
</dbReference>
<evidence type="ECO:0000256" key="6">
    <source>
        <dbReference type="ARBA" id="ARBA00023163"/>
    </source>
</evidence>
<feature type="compositionally biased region" description="Polar residues" evidence="8">
    <location>
        <begin position="509"/>
        <end position="521"/>
    </location>
</feature>
<feature type="compositionally biased region" description="Basic and acidic residues" evidence="8">
    <location>
        <begin position="230"/>
        <end position="252"/>
    </location>
</feature>
<evidence type="ECO:0000256" key="2">
    <source>
        <dbReference type="ARBA" id="ARBA00022723"/>
    </source>
</evidence>
<dbReference type="InterPro" id="IPR052202">
    <property type="entry name" value="Yeast_MetPath_Reg"/>
</dbReference>
<name>A0A4U6XFF0_9PEZI</name>
<keyword evidence="4" id="KW-0805">Transcription regulation</keyword>
<dbReference type="GO" id="GO:0008270">
    <property type="term" value="F:zinc ion binding"/>
    <property type="evidence" value="ECO:0007669"/>
    <property type="project" value="InterPro"/>
</dbReference>
<dbReference type="GO" id="GO:0043565">
    <property type="term" value="F:sequence-specific DNA binding"/>
    <property type="evidence" value="ECO:0007669"/>
    <property type="project" value="TreeGrafter"/>
</dbReference>
<evidence type="ECO:0000256" key="7">
    <source>
        <dbReference type="ARBA" id="ARBA00023242"/>
    </source>
</evidence>
<dbReference type="InterPro" id="IPR036864">
    <property type="entry name" value="Zn2-C6_fun-type_DNA-bd_sf"/>
</dbReference>
<dbReference type="PANTHER" id="PTHR47782:SF1">
    <property type="entry name" value="PYRIMIDINE PATHWAY REGULATORY PROTEIN 1"/>
    <property type="match status" value="1"/>
</dbReference>
<evidence type="ECO:0000259" key="9">
    <source>
        <dbReference type="SMART" id="SM00906"/>
    </source>
</evidence>
<evidence type="ECO:0000256" key="5">
    <source>
        <dbReference type="ARBA" id="ARBA00023125"/>
    </source>
</evidence>
<dbReference type="GO" id="GO:0045944">
    <property type="term" value="P:positive regulation of transcription by RNA polymerase II"/>
    <property type="evidence" value="ECO:0007669"/>
    <property type="project" value="TreeGrafter"/>
</dbReference>
<evidence type="ECO:0000256" key="1">
    <source>
        <dbReference type="ARBA" id="ARBA00004123"/>
    </source>
</evidence>